<feature type="region of interest" description="Disordered" evidence="3">
    <location>
        <begin position="76"/>
        <end position="97"/>
    </location>
</feature>
<dbReference type="PROSITE" id="PS50137">
    <property type="entry name" value="DS_RBD"/>
    <property type="match status" value="1"/>
</dbReference>
<keyword evidence="1" id="KW-0694">RNA-binding</keyword>
<dbReference type="Gene3D" id="3.30.160.20">
    <property type="match status" value="1"/>
</dbReference>
<dbReference type="SUPFAM" id="SSF54768">
    <property type="entry name" value="dsRNA-binding domain-like"/>
    <property type="match status" value="1"/>
</dbReference>
<evidence type="ECO:0000313" key="5">
    <source>
        <dbReference type="EMBL" id="GFH57120.1"/>
    </source>
</evidence>
<evidence type="ECO:0000256" key="1">
    <source>
        <dbReference type="PROSITE-ProRule" id="PRU00266"/>
    </source>
</evidence>
<gene>
    <name evidence="5" type="ORF">CTEN210_13596</name>
</gene>
<feature type="compositionally biased region" description="Pro residues" evidence="3">
    <location>
        <begin position="81"/>
        <end position="93"/>
    </location>
</feature>
<comment type="caution">
    <text evidence="5">The sequence shown here is derived from an EMBL/GenBank/DDBJ whole genome shotgun (WGS) entry which is preliminary data.</text>
</comment>
<evidence type="ECO:0000256" key="3">
    <source>
        <dbReference type="SAM" id="MobiDB-lite"/>
    </source>
</evidence>
<evidence type="ECO:0000259" key="4">
    <source>
        <dbReference type="PROSITE" id="PS50137"/>
    </source>
</evidence>
<organism evidence="5 6">
    <name type="scientific">Chaetoceros tenuissimus</name>
    <dbReference type="NCBI Taxonomy" id="426638"/>
    <lineage>
        <taxon>Eukaryota</taxon>
        <taxon>Sar</taxon>
        <taxon>Stramenopiles</taxon>
        <taxon>Ochrophyta</taxon>
        <taxon>Bacillariophyta</taxon>
        <taxon>Coscinodiscophyceae</taxon>
        <taxon>Chaetocerotophycidae</taxon>
        <taxon>Chaetocerotales</taxon>
        <taxon>Chaetocerotaceae</taxon>
        <taxon>Chaetoceros</taxon>
    </lineage>
</organism>
<sequence length="224" mass="25545">MDAEDNNMNQGVDMVNEARELVNSLIHFIGTDNLQEQELEVELEVANQKLEDTREHLIVLRDDYFNVIAQAMQEAQVRQPNPNPNPPQQPQEPPVGMNLAIGNPWRPIVEHQKSYMANPTCHEDHLKGFLNTREQKVGNGDLFRVYSEETQTGPAHFPVFSITVGVTSELLVNRNEQNFEGQGTGNTKKVAERAALFNLFEQERSEEFLQFYEEAKLTALVRRG</sequence>
<feature type="domain" description="DRBM" evidence="4">
    <location>
        <begin position="125"/>
        <end position="205"/>
    </location>
</feature>
<dbReference type="GO" id="GO:0003723">
    <property type="term" value="F:RNA binding"/>
    <property type="evidence" value="ECO:0007669"/>
    <property type="project" value="UniProtKB-UniRule"/>
</dbReference>
<keyword evidence="2" id="KW-0175">Coiled coil</keyword>
<feature type="coiled-coil region" evidence="2">
    <location>
        <begin position="36"/>
        <end position="63"/>
    </location>
</feature>
<evidence type="ECO:0000256" key="2">
    <source>
        <dbReference type="SAM" id="Coils"/>
    </source>
</evidence>
<protein>
    <recommendedName>
        <fullName evidence="4">DRBM domain-containing protein</fullName>
    </recommendedName>
</protein>
<dbReference type="AlphaFoldDB" id="A0AAD3D5G9"/>
<dbReference type="EMBL" id="BLLK01000057">
    <property type="protein sequence ID" value="GFH57120.1"/>
    <property type="molecule type" value="Genomic_DNA"/>
</dbReference>
<evidence type="ECO:0000313" key="6">
    <source>
        <dbReference type="Proteomes" id="UP001054902"/>
    </source>
</evidence>
<dbReference type="Proteomes" id="UP001054902">
    <property type="component" value="Unassembled WGS sequence"/>
</dbReference>
<reference evidence="5 6" key="1">
    <citation type="journal article" date="2021" name="Sci. Rep.">
        <title>The genome of the diatom Chaetoceros tenuissimus carries an ancient integrated fragment of an extant virus.</title>
        <authorList>
            <person name="Hongo Y."/>
            <person name="Kimura K."/>
            <person name="Takaki Y."/>
            <person name="Yoshida Y."/>
            <person name="Baba S."/>
            <person name="Kobayashi G."/>
            <person name="Nagasaki K."/>
            <person name="Hano T."/>
            <person name="Tomaru Y."/>
        </authorList>
    </citation>
    <scope>NUCLEOTIDE SEQUENCE [LARGE SCALE GENOMIC DNA]</scope>
    <source>
        <strain evidence="5 6">NIES-3715</strain>
    </source>
</reference>
<name>A0AAD3D5G9_9STRA</name>
<dbReference type="InterPro" id="IPR014720">
    <property type="entry name" value="dsRBD_dom"/>
</dbReference>
<accession>A0AAD3D5G9</accession>
<proteinExistence type="predicted"/>
<keyword evidence="6" id="KW-1185">Reference proteome</keyword>